<feature type="domain" description="SAM" evidence="5">
    <location>
        <begin position="689"/>
        <end position="753"/>
    </location>
</feature>
<dbReference type="EMBL" id="MU825398">
    <property type="protein sequence ID" value="KAJ7393620.1"/>
    <property type="molecule type" value="Genomic_DNA"/>
</dbReference>
<protein>
    <submittedName>
        <fullName evidence="7">Sterile alpha motif domain containing 11</fullName>
    </submittedName>
</protein>
<dbReference type="PANTHER" id="PTHR10417">
    <property type="entry name" value="GLUCOCORTICOID MODULATORY ELEMENT-BINDING PROTEIN"/>
    <property type="match status" value="1"/>
</dbReference>
<feature type="compositionally biased region" description="Basic and acidic residues" evidence="4">
    <location>
        <begin position="631"/>
        <end position="641"/>
    </location>
</feature>
<evidence type="ECO:0000259" key="6">
    <source>
        <dbReference type="PROSITE" id="PS50864"/>
    </source>
</evidence>
<gene>
    <name evidence="7" type="primary">SAMD11</name>
    <name evidence="7" type="ORF">OS493_006607</name>
</gene>
<proteinExistence type="predicted"/>
<keyword evidence="8" id="KW-1185">Reference proteome</keyword>
<feature type="region of interest" description="Disordered" evidence="4">
    <location>
        <begin position="274"/>
        <end position="401"/>
    </location>
</feature>
<feature type="compositionally biased region" description="Basic and acidic residues" evidence="4">
    <location>
        <begin position="600"/>
        <end position="623"/>
    </location>
</feature>
<evidence type="ECO:0000256" key="2">
    <source>
        <dbReference type="ARBA" id="ARBA00023163"/>
    </source>
</evidence>
<evidence type="ECO:0000313" key="7">
    <source>
        <dbReference type="EMBL" id="KAJ7393620.1"/>
    </source>
</evidence>
<feature type="region of interest" description="Disordered" evidence="4">
    <location>
        <begin position="216"/>
        <end position="241"/>
    </location>
</feature>
<dbReference type="SUPFAM" id="SSF63763">
    <property type="entry name" value="SAND domain-like"/>
    <property type="match status" value="1"/>
</dbReference>
<dbReference type="SMART" id="SM00454">
    <property type="entry name" value="SAM"/>
    <property type="match status" value="1"/>
</dbReference>
<feature type="compositionally biased region" description="Polar residues" evidence="4">
    <location>
        <begin position="45"/>
        <end position="67"/>
    </location>
</feature>
<dbReference type="GO" id="GO:0046872">
    <property type="term" value="F:metal ion binding"/>
    <property type="evidence" value="ECO:0007669"/>
    <property type="project" value="UniProtKB-KW"/>
</dbReference>
<dbReference type="InterPro" id="IPR010919">
    <property type="entry name" value="SAND-like_dom_sf"/>
</dbReference>
<dbReference type="PANTHER" id="PTHR10417:SF15">
    <property type="entry name" value="STERILE ALPHA MOTIF DOMAIN-CONTAINING 11"/>
    <property type="match status" value="1"/>
</dbReference>
<evidence type="ECO:0000259" key="5">
    <source>
        <dbReference type="PROSITE" id="PS50105"/>
    </source>
</evidence>
<dbReference type="GO" id="GO:0003677">
    <property type="term" value="F:DNA binding"/>
    <property type="evidence" value="ECO:0007669"/>
    <property type="project" value="UniProtKB-KW"/>
</dbReference>
<dbReference type="SMART" id="SM00258">
    <property type="entry name" value="SAND"/>
    <property type="match status" value="1"/>
</dbReference>
<keyword evidence="3" id="KW-0539">Nucleus</keyword>
<evidence type="ECO:0000256" key="3">
    <source>
        <dbReference type="ARBA" id="ARBA00023242"/>
    </source>
</evidence>
<dbReference type="Gene3D" id="3.10.390.10">
    <property type="entry name" value="SAND domain-like"/>
    <property type="match status" value="1"/>
</dbReference>
<dbReference type="InterPro" id="IPR001660">
    <property type="entry name" value="SAM"/>
</dbReference>
<sequence length="762" mass="82569">MAAIESVENKAASLETSTGLPHANELKTLRENLGSGDNRDDSHELNTNCGSSAQMPPLNSSANSTGTGPAHINFTHSESSNFSVKIEPSDAASGQKTIGEPIRFDVNNERPAGPDQGLVTEEPLEIQCGENAALLYVSKLCQGSKGPCILFQGEWLTPNELQYISGRETAKDWKRSIRYKGKSLKSLIARGLIKVHPPICDCLGCRISSPVNRGRLASKCSVSSPPSPARKRKESSKATWSRQDGFEAGLLPFGGARQGSSSSDIDNCMSASATARNGVDVRDSPDSTSSTASDCSEPVDDSPFSPATEAPPKRARSLSPQNLAKIGSTMKRRATDRFQFDPRSTYFFRDVPPEYLNPSGAEVSKQGRKDLASVDLGSHHRSQSQESNGSPGGHQGTPGNRSAFRAVHQDVLNSHNEMSAENHVNVDSLQRELAARAAKNSKQQQQQQQKPQSVNCQPFNPFTQLPSPSPLMSPSLNSPRLLPDPLLLASPHGPSIYHQALRGSLPGVPSALHQSLMHYRLLSPSAQHNPLTQNIPLQSSFIQANAAAAAAARAGLQGLPVTHPSLIMHRASRSASPKYTALVNGHVDDNKNLSKPRTMNAEEERAETEDREHAKDTEADNEIRTSQATIPERDCVIRRSPEASTGSNERQSPFATPKASPSGKDPPRVSPYKLVPRFRPDLNENVLEWSVDDVCQFVSSLTGSPDIAHAFREEHIDGHSFVLMQEDHLLSRMSIRLGPALKIVAQIKKLAENLEMEDSSAN</sequence>
<dbReference type="AlphaFoldDB" id="A0A9X0A5W9"/>
<feature type="compositionally biased region" description="Polar residues" evidence="4">
    <location>
        <begin position="642"/>
        <end position="654"/>
    </location>
</feature>
<evidence type="ECO:0000256" key="1">
    <source>
        <dbReference type="ARBA" id="ARBA00023015"/>
    </source>
</evidence>
<comment type="caution">
    <text evidence="7">The sequence shown here is derived from an EMBL/GenBank/DDBJ whole genome shotgun (WGS) entry which is preliminary data.</text>
</comment>
<keyword evidence="1" id="KW-0805">Transcription regulation</keyword>
<dbReference type="Proteomes" id="UP001163046">
    <property type="component" value="Unassembled WGS sequence"/>
</dbReference>
<organism evidence="7 8">
    <name type="scientific">Desmophyllum pertusum</name>
    <dbReference type="NCBI Taxonomy" id="174260"/>
    <lineage>
        <taxon>Eukaryota</taxon>
        <taxon>Metazoa</taxon>
        <taxon>Cnidaria</taxon>
        <taxon>Anthozoa</taxon>
        <taxon>Hexacorallia</taxon>
        <taxon>Scleractinia</taxon>
        <taxon>Caryophylliina</taxon>
        <taxon>Caryophylliidae</taxon>
        <taxon>Desmophyllum</taxon>
    </lineage>
</organism>
<evidence type="ECO:0000313" key="8">
    <source>
        <dbReference type="Proteomes" id="UP001163046"/>
    </source>
</evidence>
<dbReference type="OrthoDB" id="6433810at2759"/>
<dbReference type="Gene3D" id="1.10.150.50">
    <property type="entry name" value="Transcription Factor, Ets-1"/>
    <property type="match status" value="1"/>
</dbReference>
<dbReference type="InterPro" id="IPR013761">
    <property type="entry name" value="SAM/pointed_sf"/>
</dbReference>
<feature type="domain" description="SAND" evidence="6">
    <location>
        <begin position="124"/>
        <end position="194"/>
    </location>
</feature>
<feature type="region of interest" description="Disordered" evidence="4">
    <location>
        <begin position="583"/>
        <end position="671"/>
    </location>
</feature>
<evidence type="ECO:0000256" key="4">
    <source>
        <dbReference type="SAM" id="MobiDB-lite"/>
    </source>
</evidence>
<feature type="region of interest" description="Disordered" evidence="4">
    <location>
        <begin position="434"/>
        <end position="478"/>
    </location>
</feature>
<feature type="region of interest" description="Disordered" evidence="4">
    <location>
        <begin position="1"/>
        <end position="71"/>
    </location>
</feature>
<dbReference type="SUPFAM" id="SSF47769">
    <property type="entry name" value="SAM/Pointed domain"/>
    <property type="match status" value="1"/>
</dbReference>
<feature type="compositionally biased region" description="Low complexity" evidence="4">
    <location>
        <begin position="286"/>
        <end position="296"/>
    </location>
</feature>
<reference evidence="7" key="1">
    <citation type="submission" date="2023-01" db="EMBL/GenBank/DDBJ databases">
        <title>Genome assembly of the deep-sea coral Lophelia pertusa.</title>
        <authorList>
            <person name="Herrera S."/>
            <person name="Cordes E."/>
        </authorList>
    </citation>
    <scope>NUCLEOTIDE SEQUENCE</scope>
    <source>
        <strain evidence="7">USNM1676648</strain>
        <tissue evidence="7">Polyp</tissue>
    </source>
</reference>
<dbReference type="Pfam" id="PF01342">
    <property type="entry name" value="SAND"/>
    <property type="match status" value="1"/>
</dbReference>
<dbReference type="PROSITE" id="PS50105">
    <property type="entry name" value="SAM_DOMAIN"/>
    <property type="match status" value="1"/>
</dbReference>
<accession>A0A9X0A5W9</accession>
<name>A0A9X0A5W9_9CNID</name>
<feature type="compositionally biased region" description="Polar residues" evidence="4">
    <location>
        <begin position="450"/>
        <end position="464"/>
    </location>
</feature>
<dbReference type="InterPro" id="IPR000770">
    <property type="entry name" value="SAND_dom"/>
</dbReference>
<keyword evidence="2" id="KW-0804">Transcription</keyword>
<dbReference type="Pfam" id="PF00536">
    <property type="entry name" value="SAM_1"/>
    <property type="match status" value="1"/>
</dbReference>
<dbReference type="PROSITE" id="PS50864">
    <property type="entry name" value="SAND"/>
    <property type="match status" value="1"/>
</dbReference>
<dbReference type="CDD" id="cd09509">
    <property type="entry name" value="SAM_Polycomb"/>
    <property type="match status" value="1"/>
</dbReference>